<keyword evidence="2" id="KW-0472">Membrane</keyword>
<evidence type="ECO:0000256" key="2">
    <source>
        <dbReference type="SAM" id="Phobius"/>
    </source>
</evidence>
<evidence type="ECO:0000256" key="1">
    <source>
        <dbReference type="SAM" id="MobiDB-lite"/>
    </source>
</evidence>
<evidence type="ECO:0000313" key="4">
    <source>
        <dbReference type="WBParaSite" id="jg9081"/>
    </source>
</evidence>
<feature type="transmembrane region" description="Helical" evidence="2">
    <location>
        <begin position="20"/>
        <end position="39"/>
    </location>
</feature>
<dbReference type="WBParaSite" id="jg9081">
    <property type="protein sequence ID" value="jg9081"/>
    <property type="gene ID" value="jg9081"/>
</dbReference>
<keyword evidence="3" id="KW-1185">Reference proteome</keyword>
<name>A0A915ESP2_9BILA</name>
<accession>A0A915ESP2</accession>
<proteinExistence type="predicted"/>
<dbReference type="AlphaFoldDB" id="A0A915ESP2"/>
<feature type="region of interest" description="Disordered" evidence="1">
    <location>
        <begin position="187"/>
        <end position="216"/>
    </location>
</feature>
<reference evidence="4" key="1">
    <citation type="submission" date="2022-11" db="UniProtKB">
        <authorList>
            <consortium name="WormBaseParasite"/>
        </authorList>
    </citation>
    <scope>IDENTIFICATION</scope>
</reference>
<organism evidence="3 4">
    <name type="scientific">Ditylenchus dipsaci</name>
    <dbReference type="NCBI Taxonomy" id="166011"/>
    <lineage>
        <taxon>Eukaryota</taxon>
        <taxon>Metazoa</taxon>
        <taxon>Ecdysozoa</taxon>
        <taxon>Nematoda</taxon>
        <taxon>Chromadorea</taxon>
        <taxon>Rhabditida</taxon>
        <taxon>Tylenchina</taxon>
        <taxon>Tylenchomorpha</taxon>
        <taxon>Sphaerularioidea</taxon>
        <taxon>Anguinidae</taxon>
        <taxon>Anguininae</taxon>
        <taxon>Ditylenchus</taxon>
    </lineage>
</organism>
<protein>
    <submittedName>
        <fullName evidence="4">Uncharacterized protein</fullName>
    </submittedName>
</protein>
<dbReference type="Proteomes" id="UP000887574">
    <property type="component" value="Unplaced"/>
</dbReference>
<keyword evidence="2" id="KW-1133">Transmembrane helix</keyword>
<sequence>MNRGFEFEIKPVLYQKYNSFVLLLCETAALLFLLLFVLADPLQYGAKVNSFVLAHSGLDSPEAMQCDQHVTDNNDTVAEMTEIGILFGSENKSSCLDLSARKEFDDDVFPTCAVLLKAEEVVGKPELNPIILEVEGVVEKPSLHPVPSRPIKFWRSLNCVQEELQSAKHSEVAAVCNVIKHKGKKDAAKSKKKNVELPVGDQQNGSANEIMASTHC</sequence>
<keyword evidence="2" id="KW-0812">Transmembrane</keyword>
<evidence type="ECO:0000313" key="3">
    <source>
        <dbReference type="Proteomes" id="UP000887574"/>
    </source>
</evidence>